<protein>
    <submittedName>
        <fullName evidence="1">Uncharacterized protein</fullName>
    </submittedName>
</protein>
<dbReference type="SUPFAM" id="SSF81296">
    <property type="entry name" value="E set domains"/>
    <property type="match status" value="1"/>
</dbReference>
<comment type="caution">
    <text evidence="1">The sequence shown here is derived from an EMBL/GenBank/DDBJ whole genome shotgun (WGS) entry which is preliminary data.</text>
</comment>
<accession>A0A8K0KS60</accession>
<dbReference type="GO" id="GO:0005737">
    <property type="term" value="C:cytoplasm"/>
    <property type="evidence" value="ECO:0007669"/>
    <property type="project" value="TreeGrafter"/>
</dbReference>
<sequence>MGGKYSSMDPMEVNVPEIKSLLERDSHLKPYEKEIRRRYACFKDYVEKVTEHEGDLENFTEGYKYYGIHVNEDNSVTAREWAPGAQQLYLTGDFSE</sequence>
<reference evidence="1" key="1">
    <citation type="submission" date="2013-04" db="EMBL/GenBank/DDBJ databases">
        <authorList>
            <person name="Qu J."/>
            <person name="Murali S.C."/>
            <person name="Bandaranaike D."/>
            <person name="Bellair M."/>
            <person name="Blankenburg K."/>
            <person name="Chao H."/>
            <person name="Dinh H."/>
            <person name="Doddapaneni H."/>
            <person name="Downs B."/>
            <person name="Dugan-Rocha S."/>
            <person name="Elkadiri S."/>
            <person name="Gnanaolivu R.D."/>
            <person name="Hernandez B."/>
            <person name="Javaid M."/>
            <person name="Jayaseelan J.C."/>
            <person name="Lee S."/>
            <person name="Li M."/>
            <person name="Ming W."/>
            <person name="Munidasa M."/>
            <person name="Muniz J."/>
            <person name="Nguyen L."/>
            <person name="Ongeri F."/>
            <person name="Osuji N."/>
            <person name="Pu L.-L."/>
            <person name="Puazo M."/>
            <person name="Qu C."/>
            <person name="Quiroz J."/>
            <person name="Raj R."/>
            <person name="Weissenberger G."/>
            <person name="Xin Y."/>
            <person name="Zou X."/>
            <person name="Han Y."/>
            <person name="Richards S."/>
            <person name="Worley K."/>
            <person name="Muzny D."/>
            <person name="Gibbs R."/>
        </authorList>
    </citation>
    <scope>NUCLEOTIDE SEQUENCE</scope>
    <source>
        <strain evidence="1">Sampled in the wild</strain>
    </source>
</reference>
<dbReference type="PANTHER" id="PTHR43651">
    <property type="entry name" value="1,4-ALPHA-GLUCAN-BRANCHING ENZYME"/>
    <property type="match status" value="1"/>
</dbReference>
<dbReference type="Proteomes" id="UP000792457">
    <property type="component" value="Unassembled WGS sequence"/>
</dbReference>
<evidence type="ECO:0000313" key="1">
    <source>
        <dbReference type="EMBL" id="KAG8237313.1"/>
    </source>
</evidence>
<dbReference type="GO" id="GO:0003844">
    <property type="term" value="F:1,4-alpha-glucan branching enzyme activity"/>
    <property type="evidence" value="ECO:0007669"/>
    <property type="project" value="TreeGrafter"/>
</dbReference>
<dbReference type="OrthoDB" id="196493at2759"/>
<dbReference type="AlphaFoldDB" id="A0A8K0KS60"/>
<dbReference type="InterPro" id="IPR014756">
    <property type="entry name" value="Ig_E-set"/>
</dbReference>
<name>A0A8K0KS60_LADFU</name>
<keyword evidence="2" id="KW-1185">Reference proteome</keyword>
<dbReference type="Gene3D" id="2.60.40.10">
    <property type="entry name" value="Immunoglobulins"/>
    <property type="match status" value="1"/>
</dbReference>
<proteinExistence type="predicted"/>
<gene>
    <name evidence="1" type="ORF">J437_LFUL014477</name>
</gene>
<dbReference type="InterPro" id="IPR013783">
    <property type="entry name" value="Ig-like_fold"/>
</dbReference>
<reference evidence="1" key="2">
    <citation type="submission" date="2017-10" db="EMBL/GenBank/DDBJ databases">
        <title>Ladona fulva Genome sequencing and assembly.</title>
        <authorList>
            <person name="Murali S."/>
            <person name="Richards S."/>
            <person name="Bandaranaike D."/>
            <person name="Bellair M."/>
            <person name="Blankenburg K."/>
            <person name="Chao H."/>
            <person name="Dinh H."/>
            <person name="Doddapaneni H."/>
            <person name="Dugan-Rocha S."/>
            <person name="Elkadiri S."/>
            <person name="Gnanaolivu R."/>
            <person name="Hernandez B."/>
            <person name="Skinner E."/>
            <person name="Javaid M."/>
            <person name="Lee S."/>
            <person name="Li M."/>
            <person name="Ming W."/>
            <person name="Munidasa M."/>
            <person name="Muniz J."/>
            <person name="Nguyen L."/>
            <person name="Hughes D."/>
            <person name="Osuji N."/>
            <person name="Pu L.-L."/>
            <person name="Puazo M."/>
            <person name="Qu C."/>
            <person name="Quiroz J."/>
            <person name="Raj R."/>
            <person name="Weissenberger G."/>
            <person name="Xin Y."/>
            <person name="Zou X."/>
            <person name="Han Y."/>
            <person name="Worley K."/>
            <person name="Muzny D."/>
            <person name="Gibbs R."/>
        </authorList>
    </citation>
    <scope>NUCLEOTIDE SEQUENCE</scope>
    <source>
        <strain evidence="1">Sampled in the wild</strain>
    </source>
</reference>
<dbReference type="GO" id="GO:0005978">
    <property type="term" value="P:glycogen biosynthetic process"/>
    <property type="evidence" value="ECO:0007669"/>
    <property type="project" value="TreeGrafter"/>
</dbReference>
<organism evidence="1 2">
    <name type="scientific">Ladona fulva</name>
    <name type="common">Scarce chaser dragonfly</name>
    <name type="synonym">Libellula fulva</name>
    <dbReference type="NCBI Taxonomy" id="123851"/>
    <lineage>
        <taxon>Eukaryota</taxon>
        <taxon>Metazoa</taxon>
        <taxon>Ecdysozoa</taxon>
        <taxon>Arthropoda</taxon>
        <taxon>Hexapoda</taxon>
        <taxon>Insecta</taxon>
        <taxon>Pterygota</taxon>
        <taxon>Palaeoptera</taxon>
        <taxon>Odonata</taxon>
        <taxon>Epiprocta</taxon>
        <taxon>Anisoptera</taxon>
        <taxon>Libelluloidea</taxon>
        <taxon>Libellulidae</taxon>
        <taxon>Ladona</taxon>
    </lineage>
</organism>
<dbReference type="EMBL" id="KZ309151">
    <property type="protein sequence ID" value="KAG8237313.1"/>
    <property type="molecule type" value="Genomic_DNA"/>
</dbReference>
<dbReference type="PANTHER" id="PTHR43651:SF3">
    <property type="entry name" value="1,4-ALPHA-GLUCAN-BRANCHING ENZYME"/>
    <property type="match status" value="1"/>
</dbReference>
<evidence type="ECO:0000313" key="2">
    <source>
        <dbReference type="Proteomes" id="UP000792457"/>
    </source>
</evidence>